<comment type="caution">
    <text evidence="1">The sequence shown here is derived from an EMBL/GenBank/DDBJ whole genome shotgun (WGS) entry which is preliminary data.</text>
</comment>
<keyword evidence="2" id="KW-1185">Reference proteome</keyword>
<evidence type="ECO:0000313" key="2">
    <source>
        <dbReference type="Proteomes" id="UP001055879"/>
    </source>
</evidence>
<reference evidence="2" key="1">
    <citation type="journal article" date="2022" name="Mol. Ecol. Resour.">
        <title>The genomes of chicory, endive, great burdock and yacon provide insights into Asteraceae palaeo-polyploidization history and plant inulin production.</title>
        <authorList>
            <person name="Fan W."/>
            <person name="Wang S."/>
            <person name="Wang H."/>
            <person name="Wang A."/>
            <person name="Jiang F."/>
            <person name="Liu H."/>
            <person name="Zhao H."/>
            <person name="Xu D."/>
            <person name="Zhang Y."/>
        </authorList>
    </citation>
    <scope>NUCLEOTIDE SEQUENCE [LARGE SCALE GENOMIC DNA]</scope>
    <source>
        <strain evidence="2">cv. Niubang</strain>
    </source>
</reference>
<organism evidence="1 2">
    <name type="scientific">Arctium lappa</name>
    <name type="common">Greater burdock</name>
    <name type="synonym">Lappa major</name>
    <dbReference type="NCBI Taxonomy" id="4217"/>
    <lineage>
        <taxon>Eukaryota</taxon>
        <taxon>Viridiplantae</taxon>
        <taxon>Streptophyta</taxon>
        <taxon>Embryophyta</taxon>
        <taxon>Tracheophyta</taxon>
        <taxon>Spermatophyta</taxon>
        <taxon>Magnoliopsida</taxon>
        <taxon>eudicotyledons</taxon>
        <taxon>Gunneridae</taxon>
        <taxon>Pentapetalae</taxon>
        <taxon>asterids</taxon>
        <taxon>campanulids</taxon>
        <taxon>Asterales</taxon>
        <taxon>Asteraceae</taxon>
        <taxon>Carduoideae</taxon>
        <taxon>Cardueae</taxon>
        <taxon>Arctiinae</taxon>
        <taxon>Arctium</taxon>
    </lineage>
</organism>
<evidence type="ECO:0000313" key="1">
    <source>
        <dbReference type="EMBL" id="KAI3769895.1"/>
    </source>
</evidence>
<reference evidence="1 2" key="2">
    <citation type="journal article" date="2022" name="Mol. Ecol. Resour.">
        <title>The genomes of chicory, endive, great burdock and yacon provide insights into Asteraceae paleo-polyploidization history and plant inulin production.</title>
        <authorList>
            <person name="Fan W."/>
            <person name="Wang S."/>
            <person name="Wang H."/>
            <person name="Wang A."/>
            <person name="Jiang F."/>
            <person name="Liu H."/>
            <person name="Zhao H."/>
            <person name="Xu D."/>
            <person name="Zhang Y."/>
        </authorList>
    </citation>
    <scope>NUCLEOTIDE SEQUENCE [LARGE SCALE GENOMIC DNA]</scope>
    <source>
        <strain evidence="2">cv. Niubang</strain>
    </source>
</reference>
<protein>
    <submittedName>
        <fullName evidence="1">Uncharacterized protein</fullName>
    </submittedName>
</protein>
<name>A0ACB9FGB1_ARCLA</name>
<accession>A0ACB9FGB1</accession>
<dbReference type="Proteomes" id="UP001055879">
    <property type="component" value="Linkage Group LG01"/>
</dbReference>
<gene>
    <name evidence="1" type="ORF">L6452_01009</name>
</gene>
<sequence>MKKRESRLKSTQNRPLPTVLLAVSRRSYHRDFLALPNDILKRISAPPEGLTTVFQKGGAWVDVSYGGCLIDLLGDVEEGRCEFVTKSC</sequence>
<proteinExistence type="predicted"/>
<dbReference type="EMBL" id="CM042047">
    <property type="protein sequence ID" value="KAI3769895.1"/>
    <property type="molecule type" value="Genomic_DNA"/>
</dbReference>